<dbReference type="InterPro" id="IPR018060">
    <property type="entry name" value="HTH_AraC"/>
</dbReference>
<keyword evidence="3" id="KW-0804">Transcription</keyword>
<dbReference type="InterPro" id="IPR046532">
    <property type="entry name" value="DUF6597"/>
</dbReference>
<feature type="domain" description="HTH araC/xylS-type" evidence="4">
    <location>
        <begin position="195"/>
        <end position="270"/>
    </location>
</feature>
<keyword evidence="1" id="KW-0805">Transcription regulation</keyword>
<dbReference type="InterPro" id="IPR050204">
    <property type="entry name" value="AraC_XylS_family_regulators"/>
</dbReference>
<proteinExistence type="predicted"/>
<sequence>MKQNLNLRSLYTPVQPAIKGIEQHVSYIETLPDERLQQYIYCYWFLKTDEQMQSPYIYNVVADGCIDIVFDLNDPSSNFVMGFCNRNNEFVIDKSFNAVGIRFLPAMFTALFHTDALEFYNTLVPLNLFLKIPSQFIENSFAIQDSNLAIKGKLDNFFLKIISKNAIEIDFRFQVALTMILRNCGAVKLNSDLAIGLSQRQLRRYFELHIGASPKAFSQVVRFQNMLKAGPSLKNTKTNKLFYDFGYYDQSHFINEYKRFYGCSPTKSLR</sequence>
<organism evidence="5 6">
    <name type="scientific">Parapedobacter pyrenivorans</name>
    <dbReference type="NCBI Taxonomy" id="1305674"/>
    <lineage>
        <taxon>Bacteria</taxon>
        <taxon>Pseudomonadati</taxon>
        <taxon>Bacteroidota</taxon>
        <taxon>Sphingobacteriia</taxon>
        <taxon>Sphingobacteriales</taxon>
        <taxon>Sphingobacteriaceae</taxon>
        <taxon>Parapedobacter</taxon>
    </lineage>
</organism>
<name>A0A917HH01_9SPHI</name>
<reference evidence="5" key="1">
    <citation type="journal article" date="2014" name="Int. J. Syst. Evol. Microbiol.">
        <title>Complete genome sequence of Corynebacterium casei LMG S-19264T (=DSM 44701T), isolated from a smear-ripened cheese.</title>
        <authorList>
            <consortium name="US DOE Joint Genome Institute (JGI-PGF)"/>
            <person name="Walter F."/>
            <person name="Albersmeier A."/>
            <person name="Kalinowski J."/>
            <person name="Ruckert C."/>
        </authorList>
    </citation>
    <scope>NUCLEOTIDE SEQUENCE</scope>
    <source>
        <strain evidence="5">CGMCC 1.12195</strain>
    </source>
</reference>
<reference evidence="5" key="2">
    <citation type="submission" date="2020-09" db="EMBL/GenBank/DDBJ databases">
        <authorList>
            <person name="Sun Q."/>
            <person name="Zhou Y."/>
        </authorList>
    </citation>
    <scope>NUCLEOTIDE SEQUENCE</scope>
    <source>
        <strain evidence="5">CGMCC 1.12195</strain>
    </source>
</reference>
<gene>
    <name evidence="5" type="ORF">GCM10007415_09460</name>
</gene>
<evidence type="ECO:0000313" key="5">
    <source>
        <dbReference type="EMBL" id="GGG79367.1"/>
    </source>
</evidence>
<dbReference type="GO" id="GO:0003700">
    <property type="term" value="F:DNA-binding transcription factor activity"/>
    <property type="evidence" value="ECO:0007669"/>
    <property type="project" value="InterPro"/>
</dbReference>
<dbReference type="SMART" id="SM00342">
    <property type="entry name" value="HTH_ARAC"/>
    <property type="match status" value="1"/>
</dbReference>
<dbReference type="RefSeq" id="WP_188504762.1">
    <property type="nucleotide sequence ID" value="NZ_BMER01000001.1"/>
</dbReference>
<dbReference type="PANTHER" id="PTHR46796:SF13">
    <property type="entry name" value="HTH-TYPE TRANSCRIPTIONAL ACTIVATOR RHAS"/>
    <property type="match status" value="1"/>
</dbReference>
<dbReference type="Gene3D" id="1.10.10.60">
    <property type="entry name" value="Homeodomain-like"/>
    <property type="match status" value="1"/>
</dbReference>
<dbReference type="Pfam" id="PF12833">
    <property type="entry name" value="HTH_18"/>
    <property type="match status" value="1"/>
</dbReference>
<keyword evidence="6" id="KW-1185">Reference proteome</keyword>
<evidence type="ECO:0000256" key="2">
    <source>
        <dbReference type="ARBA" id="ARBA00023125"/>
    </source>
</evidence>
<dbReference type="Proteomes" id="UP000660862">
    <property type="component" value="Unassembled WGS sequence"/>
</dbReference>
<dbReference type="EMBL" id="BMER01000001">
    <property type="protein sequence ID" value="GGG79367.1"/>
    <property type="molecule type" value="Genomic_DNA"/>
</dbReference>
<evidence type="ECO:0000256" key="1">
    <source>
        <dbReference type="ARBA" id="ARBA00023015"/>
    </source>
</evidence>
<comment type="caution">
    <text evidence="5">The sequence shown here is derived from an EMBL/GenBank/DDBJ whole genome shotgun (WGS) entry which is preliminary data.</text>
</comment>
<evidence type="ECO:0000256" key="3">
    <source>
        <dbReference type="ARBA" id="ARBA00023163"/>
    </source>
</evidence>
<accession>A0A917HH01</accession>
<protein>
    <submittedName>
        <fullName evidence="5">Transcriptional regulator</fullName>
    </submittedName>
</protein>
<keyword evidence="2" id="KW-0238">DNA-binding</keyword>
<dbReference type="PANTHER" id="PTHR46796">
    <property type="entry name" value="HTH-TYPE TRANSCRIPTIONAL ACTIVATOR RHAS-RELATED"/>
    <property type="match status" value="1"/>
</dbReference>
<dbReference type="AlphaFoldDB" id="A0A917HH01"/>
<dbReference type="GO" id="GO:0043565">
    <property type="term" value="F:sequence-specific DNA binding"/>
    <property type="evidence" value="ECO:0007669"/>
    <property type="project" value="InterPro"/>
</dbReference>
<evidence type="ECO:0000313" key="6">
    <source>
        <dbReference type="Proteomes" id="UP000660862"/>
    </source>
</evidence>
<evidence type="ECO:0000259" key="4">
    <source>
        <dbReference type="PROSITE" id="PS01124"/>
    </source>
</evidence>
<dbReference type="PROSITE" id="PS01124">
    <property type="entry name" value="HTH_ARAC_FAMILY_2"/>
    <property type="match status" value="1"/>
</dbReference>
<dbReference type="Pfam" id="PF20240">
    <property type="entry name" value="DUF6597"/>
    <property type="match status" value="1"/>
</dbReference>